<dbReference type="EMBL" id="LT907975">
    <property type="protein sequence ID" value="SOB59325.1"/>
    <property type="molecule type" value="Genomic_DNA"/>
</dbReference>
<evidence type="ECO:0000313" key="2">
    <source>
        <dbReference type="Proteomes" id="UP000219215"/>
    </source>
</evidence>
<evidence type="ECO:0000313" key="1">
    <source>
        <dbReference type="EMBL" id="SOB59325.1"/>
    </source>
</evidence>
<gene>
    <name evidence="1" type="ORF">DPRO_2418</name>
</gene>
<organism evidence="1 2">
    <name type="scientific">Pseudodesulfovibrio profundus</name>
    <dbReference type="NCBI Taxonomy" id="57320"/>
    <lineage>
        <taxon>Bacteria</taxon>
        <taxon>Pseudomonadati</taxon>
        <taxon>Thermodesulfobacteriota</taxon>
        <taxon>Desulfovibrionia</taxon>
        <taxon>Desulfovibrionales</taxon>
        <taxon>Desulfovibrionaceae</taxon>
    </lineage>
</organism>
<proteinExistence type="predicted"/>
<dbReference type="KEGG" id="pprf:DPRO_2418"/>
<accession>A0A2C8F980</accession>
<reference evidence="2" key="1">
    <citation type="submission" date="2017-09" db="EMBL/GenBank/DDBJ databases">
        <authorList>
            <person name="Regsiter A."/>
            <person name="William W."/>
        </authorList>
    </citation>
    <scope>NUCLEOTIDE SEQUENCE [LARGE SCALE GENOMIC DNA]</scope>
    <source>
        <strain evidence="2">500-1</strain>
    </source>
</reference>
<protein>
    <submittedName>
        <fullName evidence="1">Uncharacterized protein</fullName>
    </submittedName>
</protein>
<sequence>MGKASYVLKSSMESSTTPQTTDNIVLLLELIIPDFNSLICEYMEQAPKQLKSHFSQ</sequence>
<name>A0A2C8F980_9BACT</name>
<keyword evidence="2" id="KW-1185">Reference proteome</keyword>
<dbReference type="Proteomes" id="UP000219215">
    <property type="component" value="Chromosome DPRO"/>
</dbReference>
<dbReference type="AlphaFoldDB" id="A0A2C8F980"/>